<dbReference type="OrthoDB" id="581210at2759"/>
<evidence type="ECO:0000256" key="1">
    <source>
        <dbReference type="SAM" id="MobiDB-lite"/>
    </source>
</evidence>
<keyword evidence="4" id="KW-1185">Reference proteome</keyword>
<dbReference type="Gramene" id="Pp3c22_2900V3.1">
    <property type="protein sequence ID" value="Pp3c22_2900V3.1"/>
    <property type="gene ID" value="Pp3c22_2900"/>
</dbReference>
<dbReference type="EMBL" id="ABEU02000022">
    <property type="protein sequence ID" value="PNR30319.1"/>
    <property type="molecule type" value="Genomic_DNA"/>
</dbReference>
<protein>
    <submittedName>
        <fullName evidence="2 3">Uncharacterized protein</fullName>
    </submittedName>
</protein>
<dbReference type="HOGENOM" id="CLU_1790172_0_0_1"/>
<evidence type="ECO:0000313" key="3">
    <source>
        <dbReference type="EnsemblPlants" id="Pp3c22_2900V3.1"/>
    </source>
</evidence>
<accession>A9TMJ3</accession>
<feature type="compositionally biased region" description="Polar residues" evidence="1">
    <location>
        <begin position="142"/>
        <end position="153"/>
    </location>
</feature>
<dbReference type="PaxDb" id="3218-PP1S266_19V6.1"/>
<dbReference type="AlphaFoldDB" id="A9TMJ3"/>
<dbReference type="Gramene" id="Pp3c22_2900V3.2">
    <property type="protein sequence ID" value="Pp3c22_2900V3.2"/>
    <property type="gene ID" value="Pp3c22_2900"/>
</dbReference>
<organism evidence="2">
    <name type="scientific">Physcomitrium patens</name>
    <name type="common">Spreading-leaved earth moss</name>
    <name type="synonym">Physcomitrella patens</name>
    <dbReference type="NCBI Taxonomy" id="3218"/>
    <lineage>
        <taxon>Eukaryota</taxon>
        <taxon>Viridiplantae</taxon>
        <taxon>Streptophyta</taxon>
        <taxon>Embryophyta</taxon>
        <taxon>Bryophyta</taxon>
        <taxon>Bryophytina</taxon>
        <taxon>Bryopsida</taxon>
        <taxon>Funariidae</taxon>
        <taxon>Funariales</taxon>
        <taxon>Funariaceae</taxon>
        <taxon>Physcomitrium</taxon>
    </lineage>
</organism>
<proteinExistence type="predicted"/>
<name>A9TMJ3_PHYPA</name>
<gene>
    <name evidence="3" type="primary">LOC112275188</name>
    <name evidence="2" type="ORF">PHYPA_026635</name>
</gene>
<reference evidence="3" key="3">
    <citation type="submission" date="2020-12" db="UniProtKB">
        <authorList>
            <consortium name="EnsemblPlants"/>
        </authorList>
    </citation>
    <scope>IDENTIFICATION</scope>
</reference>
<dbReference type="Proteomes" id="UP000006727">
    <property type="component" value="Chromosome 22"/>
</dbReference>
<dbReference type="PANTHER" id="PTHR34206:SF1">
    <property type="entry name" value="OS10G0390701 PROTEIN"/>
    <property type="match status" value="1"/>
</dbReference>
<evidence type="ECO:0000313" key="2">
    <source>
        <dbReference type="EMBL" id="PNR30319.1"/>
    </source>
</evidence>
<dbReference type="GeneID" id="112275188"/>
<evidence type="ECO:0000313" key="4">
    <source>
        <dbReference type="Proteomes" id="UP000006727"/>
    </source>
</evidence>
<reference evidence="2 4" key="2">
    <citation type="journal article" date="2018" name="Plant J.">
        <title>The Physcomitrella patens chromosome-scale assembly reveals moss genome structure and evolution.</title>
        <authorList>
            <person name="Lang D."/>
            <person name="Ullrich K.K."/>
            <person name="Murat F."/>
            <person name="Fuchs J."/>
            <person name="Jenkins J."/>
            <person name="Haas F.B."/>
            <person name="Piednoel M."/>
            <person name="Gundlach H."/>
            <person name="Van Bel M."/>
            <person name="Meyberg R."/>
            <person name="Vives C."/>
            <person name="Morata J."/>
            <person name="Symeonidi A."/>
            <person name="Hiss M."/>
            <person name="Muchero W."/>
            <person name="Kamisugi Y."/>
            <person name="Saleh O."/>
            <person name="Blanc G."/>
            <person name="Decker E.L."/>
            <person name="van Gessel N."/>
            <person name="Grimwood J."/>
            <person name="Hayes R.D."/>
            <person name="Graham S.W."/>
            <person name="Gunter L.E."/>
            <person name="McDaniel S.F."/>
            <person name="Hoernstein S.N.W."/>
            <person name="Larsson A."/>
            <person name="Li F.W."/>
            <person name="Perroud P.F."/>
            <person name="Phillips J."/>
            <person name="Ranjan P."/>
            <person name="Rokshar D.S."/>
            <person name="Rothfels C.J."/>
            <person name="Schneider L."/>
            <person name="Shu S."/>
            <person name="Stevenson D.W."/>
            <person name="Thummler F."/>
            <person name="Tillich M."/>
            <person name="Villarreal Aguilar J.C."/>
            <person name="Widiez T."/>
            <person name="Wong G.K."/>
            <person name="Wymore A."/>
            <person name="Zhang Y."/>
            <person name="Zimmer A.D."/>
            <person name="Quatrano R.S."/>
            <person name="Mayer K.F.X."/>
            <person name="Goodstein D."/>
            <person name="Casacuberta J.M."/>
            <person name="Vandepoele K."/>
            <person name="Reski R."/>
            <person name="Cuming A.C."/>
            <person name="Tuskan G.A."/>
            <person name="Maumus F."/>
            <person name="Salse J."/>
            <person name="Schmutz J."/>
            <person name="Rensing S.A."/>
        </authorList>
    </citation>
    <scope>NUCLEOTIDE SEQUENCE [LARGE SCALE GENOMIC DNA]</scope>
    <source>
        <strain evidence="3 4">cv. Gransden 2004</strain>
    </source>
</reference>
<dbReference type="PANTHER" id="PTHR34206">
    <property type="entry name" value="OS06G0193300 PROTEIN"/>
    <property type="match status" value="1"/>
</dbReference>
<dbReference type="EnsemblPlants" id="Pp3c22_2900V3.1">
    <property type="protein sequence ID" value="Pp3c22_2900V3.1"/>
    <property type="gene ID" value="Pp3c22_2900"/>
</dbReference>
<dbReference type="KEGG" id="ppp:112275188"/>
<sequence>MATLLQLCLPHCASPAIVSFPLSASPFQRRTTVKVAPKSMRLSICYASSEKGSPDVLPEEESTIFKDESQGIICYYDENGDLICEGWDEGPHFQPDPQQPTLRRRRRIIPSEAMRKAMQARGPGETVVFKNNKGQMGDSVSEVANESTTCSDL</sequence>
<feature type="region of interest" description="Disordered" evidence="1">
    <location>
        <begin position="130"/>
        <end position="153"/>
    </location>
</feature>
<dbReference type="EnsemblPlants" id="Pp3c22_2900V3.2">
    <property type="protein sequence ID" value="Pp3c22_2900V3.2"/>
    <property type="gene ID" value="Pp3c22_2900"/>
</dbReference>
<dbReference type="RefSeq" id="XP_024361083.1">
    <property type="nucleotide sequence ID" value="XM_024505315.2"/>
</dbReference>
<reference evidence="2 4" key="1">
    <citation type="journal article" date="2008" name="Science">
        <title>The Physcomitrella genome reveals evolutionary insights into the conquest of land by plants.</title>
        <authorList>
            <person name="Rensing S."/>
            <person name="Lang D."/>
            <person name="Zimmer A."/>
            <person name="Terry A."/>
            <person name="Salamov A."/>
            <person name="Shapiro H."/>
            <person name="Nishiyama T."/>
            <person name="Perroud P.-F."/>
            <person name="Lindquist E."/>
            <person name="Kamisugi Y."/>
            <person name="Tanahashi T."/>
            <person name="Sakakibara K."/>
            <person name="Fujita T."/>
            <person name="Oishi K."/>
            <person name="Shin-I T."/>
            <person name="Kuroki Y."/>
            <person name="Toyoda A."/>
            <person name="Suzuki Y."/>
            <person name="Hashimoto A."/>
            <person name="Yamaguchi K."/>
            <person name="Sugano A."/>
            <person name="Kohara Y."/>
            <person name="Fujiyama A."/>
            <person name="Anterola A."/>
            <person name="Aoki S."/>
            <person name="Ashton N."/>
            <person name="Barbazuk W.B."/>
            <person name="Barker E."/>
            <person name="Bennetzen J."/>
            <person name="Bezanilla M."/>
            <person name="Blankenship R."/>
            <person name="Cho S.H."/>
            <person name="Dutcher S."/>
            <person name="Estelle M."/>
            <person name="Fawcett J.A."/>
            <person name="Gundlach H."/>
            <person name="Hanada K."/>
            <person name="Heyl A."/>
            <person name="Hicks K.A."/>
            <person name="Hugh J."/>
            <person name="Lohr M."/>
            <person name="Mayer K."/>
            <person name="Melkozernov A."/>
            <person name="Murata T."/>
            <person name="Nelson D."/>
            <person name="Pils B."/>
            <person name="Prigge M."/>
            <person name="Reiss B."/>
            <person name="Renner T."/>
            <person name="Rombauts S."/>
            <person name="Rushton P."/>
            <person name="Sanderfoot A."/>
            <person name="Schween G."/>
            <person name="Shiu S.-H."/>
            <person name="Stueber K."/>
            <person name="Theodoulou F.L."/>
            <person name="Tu H."/>
            <person name="Van de Peer Y."/>
            <person name="Verrier P.J."/>
            <person name="Waters E."/>
            <person name="Wood A."/>
            <person name="Yang L."/>
            <person name="Cove D."/>
            <person name="Cuming A."/>
            <person name="Hasebe M."/>
            <person name="Lucas S."/>
            <person name="Mishler D.B."/>
            <person name="Reski R."/>
            <person name="Grigoriev I."/>
            <person name="Quatrano R.S."/>
            <person name="Boore J.L."/>
        </authorList>
    </citation>
    <scope>NUCLEOTIDE SEQUENCE [LARGE SCALE GENOMIC DNA]</scope>
    <source>
        <strain evidence="3 4">cv. Gransden 2004</strain>
    </source>
</reference>